<evidence type="ECO:0000256" key="4">
    <source>
        <dbReference type="PROSITE-ProRule" id="PRU00335"/>
    </source>
</evidence>
<dbReference type="Proteomes" id="UP001187346">
    <property type="component" value="Unassembled WGS sequence"/>
</dbReference>
<dbReference type="RefSeq" id="WP_317770725.1">
    <property type="nucleotide sequence ID" value="NZ_JAWMAJ010000020.1"/>
</dbReference>
<gene>
    <name evidence="6" type="ORF">R5A26_08620</name>
</gene>
<reference evidence="6 7" key="1">
    <citation type="submission" date="2023-10" db="EMBL/GenBank/DDBJ databases">
        <title>Characterization of rhizosphere-enriched actinobacteria from wheat plants lab-grown on chernevaya soil.</title>
        <authorList>
            <person name="Tikhonova E.N."/>
            <person name="Konopkin A."/>
            <person name="Kravchenko I.K."/>
        </authorList>
    </citation>
    <scope>NUCLEOTIDE SEQUENCE [LARGE SCALE GENOMIC DNA]</scope>
    <source>
        <strain evidence="6 7">RR29</strain>
    </source>
</reference>
<organism evidence="6 7">
    <name type="scientific">Streptomyces prunicolor</name>
    <dbReference type="NCBI Taxonomy" id="67348"/>
    <lineage>
        <taxon>Bacteria</taxon>
        <taxon>Bacillati</taxon>
        <taxon>Actinomycetota</taxon>
        <taxon>Actinomycetes</taxon>
        <taxon>Kitasatosporales</taxon>
        <taxon>Streptomycetaceae</taxon>
        <taxon>Streptomyces</taxon>
    </lineage>
</organism>
<protein>
    <submittedName>
        <fullName evidence="6">TetR/AcrR family transcriptional regulator</fullName>
    </submittedName>
</protein>
<dbReference type="InterPro" id="IPR001647">
    <property type="entry name" value="HTH_TetR"/>
</dbReference>
<keyword evidence="1" id="KW-0805">Transcription regulation</keyword>
<comment type="caution">
    <text evidence="6">The sequence shown here is derived from an EMBL/GenBank/DDBJ whole genome shotgun (WGS) entry which is preliminary data.</text>
</comment>
<dbReference type="PANTHER" id="PTHR30055">
    <property type="entry name" value="HTH-TYPE TRANSCRIPTIONAL REGULATOR RUTR"/>
    <property type="match status" value="1"/>
</dbReference>
<feature type="domain" description="HTH tetR-type" evidence="5">
    <location>
        <begin position="1"/>
        <end position="61"/>
    </location>
</feature>
<dbReference type="PANTHER" id="PTHR30055:SF234">
    <property type="entry name" value="HTH-TYPE TRANSCRIPTIONAL REGULATOR BETI"/>
    <property type="match status" value="1"/>
</dbReference>
<evidence type="ECO:0000313" key="6">
    <source>
        <dbReference type="EMBL" id="MDV7216015.1"/>
    </source>
</evidence>
<accession>A0ABU4F7F7</accession>
<keyword evidence="2 4" id="KW-0238">DNA-binding</keyword>
<dbReference type="SUPFAM" id="SSF46689">
    <property type="entry name" value="Homeodomain-like"/>
    <property type="match status" value="1"/>
</dbReference>
<keyword evidence="7" id="KW-1185">Reference proteome</keyword>
<dbReference type="PROSITE" id="PS50977">
    <property type="entry name" value="HTH_TETR_2"/>
    <property type="match status" value="1"/>
</dbReference>
<keyword evidence="3" id="KW-0804">Transcription</keyword>
<dbReference type="PRINTS" id="PR00455">
    <property type="entry name" value="HTHTETR"/>
</dbReference>
<dbReference type="Pfam" id="PF00440">
    <property type="entry name" value="TetR_N"/>
    <property type="match status" value="1"/>
</dbReference>
<sequence length="241" mass="25968">MNTRSLIIEAAAELIAQSPSGDVSTRAVCEAAGVQQPVLYRLFGDKDGLLAATVDHVWDQYLETKRAAEKSEDPLRDLRAGWDSHTAFALAHPNAYKLMFAPALRSVPAAAEEAMRILRGDLERLAEQGRLRVAPEIAARMVMSANTGVSLSLITRPTLYPDSGLSRLVRDAIHQAILLDPVADTTAADTRAAAATTLLSSLGDLTPEPFTPAESALLGQWLTQIPVSPQYPTSRKGPHHD</sequence>
<evidence type="ECO:0000256" key="1">
    <source>
        <dbReference type="ARBA" id="ARBA00023015"/>
    </source>
</evidence>
<dbReference type="EMBL" id="JAWMAJ010000020">
    <property type="protein sequence ID" value="MDV7216015.1"/>
    <property type="molecule type" value="Genomic_DNA"/>
</dbReference>
<evidence type="ECO:0000313" key="7">
    <source>
        <dbReference type="Proteomes" id="UP001187346"/>
    </source>
</evidence>
<evidence type="ECO:0000259" key="5">
    <source>
        <dbReference type="PROSITE" id="PS50977"/>
    </source>
</evidence>
<evidence type="ECO:0000256" key="3">
    <source>
        <dbReference type="ARBA" id="ARBA00023163"/>
    </source>
</evidence>
<dbReference type="InterPro" id="IPR036271">
    <property type="entry name" value="Tet_transcr_reg_TetR-rel_C_sf"/>
</dbReference>
<dbReference type="InterPro" id="IPR009057">
    <property type="entry name" value="Homeodomain-like_sf"/>
</dbReference>
<dbReference type="InterPro" id="IPR050109">
    <property type="entry name" value="HTH-type_TetR-like_transc_reg"/>
</dbReference>
<evidence type="ECO:0000256" key="2">
    <source>
        <dbReference type="ARBA" id="ARBA00023125"/>
    </source>
</evidence>
<dbReference type="Gene3D" id="1.10.357.10">
    <property type="entry name" value="Tetracycline Repressor, domain 2"/>
    <property type="match status" value="1"/>
</dbReference>
<feature type="DNA-binding region" description="H-T-H motif" evidence="4">
    <location>
        <begin position="24"/>
        <end position="43"/>
    </location>
</feature>
<dbReference type="SUPFAM" id="SSF48498">
    <property type="entry name" value="Tetracyclin repressor-like, C-terminal domain"/>
    <property type="match status" value="1"/>
</dbReference>
<name>A0ABU4F7F7_9ACTN</name>
<proteinExistence type="predicted"/>